<dbReference type="RefSeq" id="WP_162344776.1">
    <property type="nucleotide sequence ID" value="NZ_JAAEAA010000002.1"/>
</dbReference>
<dbReference type="PANTHER" id="PTHR30558:SF3">
    <property type="entry name" value="BIOPOLYMER TRANSPORT PROTEIN EXBD-RELATED"/>
    <property type="match status" value="1"/>
</dbReference>
<reference evidence="8 9" key="1">
    <citation type="submission" date="2020-01" db="EMBL/GenBank/DDBJ databases">
        <authorList>
            <person name="Kim M.K."/>
        </authorList>
    </citation>
    <scope>NUCLEOTIDE SEQUENCE [LARGE SCALE GENOMIC DNA]</scope>
    <source>
        <strain evidence="8 9">BT213</strain>
    </source>
</reference>
<dbReference type="Pfam" id="PF02472">
    <property type="entry name" value="ExbD"/>
    <property type="match status" value="1"/>
</dbReference>
<dbReference type="GO" id="GO:0015031">
    <property type="term" value="P:protein transport"/>
    <property type="evidence" value="ECO:0007669"/>
    <property type="project" value="UniProtKB-KW"/>
</dbReference>
<keyword evidence="6" id="KW-0472">Membrane</keyword>
<sequence>MPKVKVKRTRPSLDMTPMVDLGFLLVTFFMLTATMAPEKAVIVDTPSSVSDIKIPDSNVITISIDKNDRVFFGVDGQNTRTALLEKMAGKYGVGFNEQEKKTFSLLSEFGVPVNQLKSYLSMDANSRKNYDKTAPGIPIDSVNNQLGDWVHQTRLTNPKVIIAIKGDQDVNYKTVQQVISTLQDKKVNRFNLITDMEKRPTTL</sequence>
<keyword evidence="7" id="KW-0653">Protein transport</keyword>
<comment type="similarity">
    <text evidence="2 7">Belongs to the ExbD/TolR family.</text>
</comment>
<evidence type="ECO:0000256" key="1">
    <source>
        <dbReference type="ARBA" id="ARBA00004162"/>
    </source>
</evidence>
<evidence type="ECO:0000313" key="9">
    <source>
        <dbReference type="Proteomes" id="UP000478546"/>
    </source>
</evidence>
<gene>
    <name evidence="8" type="ORF">GWO68_02260</name>
</gene>
<evidence type="ECO:0000256" key="6">
    <source>
        <dbReference type="ARBA" id="ARBA00023136"/>
    </source>
</evidence>
<organism evidence="8 9">
    <name type="scientific">Pontibacter fetidus</name>
    <dbReference type="NCBI Taxonomy" id="2700082"/>
    <lineage>
        <taxon>Bacteria</taxon>
        <taxon>Pseudomonadati</taxon>
        <taxon>Bacteroidota</taxon>
        <taxon>Cytophagia</taxon>
        <taxon>Cytophagales</taxon>
        <taxon>Hymenobacteraceae</taxon>
        <taxon>Pontibacter</taxon>
    </lineage>
</organism>
<dbReference type="Gene3D" id="3.30.420.270">
    <property type="match status" value="1"/>
</dbReference>
<comment type="caution">
    <text evidence="8">The sequence shown here is derived from an EMBL/GenBank/DDBJ whole genome shotgun (WGS) entry which is preliminary data.</text>
</comment>
<dbReference type="Proteomes" id="UP000478546">
    <property type="component" value="Unassembled WGS sequence"/>
</dbReference>
<evidence type="ECO:0000313" key="8">
    <source>
        <dbReference type="EMBL" id="NDK54730.1"/>
    </source>
</evidence>
<keyword evidence="3" id="KW-1003">Cell membrane</keyword>
<dbReference type="GO" id="GO:0022857">
    <property type="term" value="F:transmembrane transporter activity"/>
    <property type="evidence" value="ECO:0007669"/>
    <property type="project" value="InterPro"/>
</dbReference>
<comment type="subcellular location">
    <subcellularLocation>
        <location evidence="1">Cell membrane</location>
        <topology evidence="1">Single-pass membrane protein</topology>
    </subcellularLocation>
    <subcellularLocation>
        <location evidence="7">Cell membrane</location>
        <topology evidence="7">Single-pass type II membrane protein</topology>
    </subcellularLocation>
</comment>
<keyword evidence="5" id="KW-1133">Transmembrane helix</keyword>
<dbReference type="AlphaFoldDB" id="A0A6B2H4N5"/>
<evidence type="ECO:0000256" key="2">
    <source>
        <dbReference type="ARBA" id="ARBA00005811"/>
    </source>
</evidence>
<protein>
    <submittedName>
        <fullName evidence="8">Biopolymer transporter ExbD</fullName>
    </submittedName>
</protein>
<evidence type="ECO:0000256" key="5">
    <source>
        <dbReference type="ARBA" id="ARBA00022989"/>
    </source>
</evidence>
<dbReference type="PANTHER" id="PTHR30558">
    <property type="entry name" value="EXBD MEMBRANE COMPONENT OF PMF-DRIVEN MACROMOLECULE IMPORT SYSTEM"/>
    <property type="match status" value="1"/>
</dbReference>
<evidence type="ECO:0000256" key="3">
    <source>
        <dbReference type="ARBA" id="ARBA00022475"/>
    </source>
</evidence>
<dbReference type="InterPro" id="IPR003400">
    <property type="entry name" value="ExbD"/>
</dbReference>
<name>A0A6B2H4N5_9BACT</name>
<dbReference type="EMBL" id="JAAEAA010000002">
    <property type="protein sequence ID" value="NDK54730.1"/>
    <property type="molecule type" value="Genomic_DNA"/>
</dbReference>
<dbReference type="GO" id="GO:0005886">
    <property type="term" value="C:plasma membrane"/>
    <property type="evidence" value="ECO:0007669"/>
    <property type="project" value="UniProtKB-SubCell"/>
</dbReference>
<keyword evidence="9" id="KW-1185">Reference proteome</keyword>
<evidence type="ECO:0000256" key="4">
    <source>
        <dbReference type="ARBA" id="ARBA00022692"/>
    </source>
</evidence>
<accession>A0A6B2H4N5</accession>
<keyword evidence="4 7" id="KW-0812">Transmembrane</keyword>
<evidence type="ECO:0000256" key="7">
    <source>
        <dbReference type="RuleBase" id="RU003879"/>
    </source>
</evidence>
<proteinExistence type="inferred from homology"/>
<keyword evidence="7" id="KW-0813">Transport</keyword>